<keyword evidence="5 7" id="KW-0648">Protein biosynthesis</keyword>
<feature type="domain" description="Tr-type G" evidence="9">
    <location>
        <begin position="13"/>
        <end position="280"/>
    </location>
</feature>
<organism evidence="10 11">
    <name type="scientific">Alicyclobacillus cycloheptanicus</name>
    <dbReference type="NCBI Taxonomy" id="1457"/>
    <lineage>
        <taxon>Bacteria</taxon>
        <taxon>Bacillati</taxon>
        <taxon>Bacillota</taxon>
        <taxon>Bacilli</taxon>
        <taxon>Bacillales</taxon>
        <taxon>Alicyclobacillaceae</taxon>
        <taxon>Alicyclobacillus</taxon>
    </lineage>
</organism>
<dbReference type="SUPFAM" id="SSF54980">
    <property type="entry name" value="EF-G C-terminal domain-like"/>
    <property type="match status" value="1"/>
</dbReference>
<dbReference type="NCBIfam" id="TIGR00503">
    <property type="entry name" value="prfC"/>
    <property type="match status" value="1"/>
</dbReference>
<gene>
    <name evidence="7" type="primary">prfC</name>
    <name evidence="10" type="ORF">J2S03_000520</name>
</gene>
<keyword evidence="6 7" id="KW-0342">GTP-binding</keyword>
<evidence type="ECO:0000256" key="8">
    <source>
        <dbReference type="NCBIfam" id="TIGR00503"/>
    </source>
</evidence>
<evidence type="ECO:0000256" key="2">
    <source>
        <dbReference type="ARBA" id="ARBA00009978"/>
    </source>
</evidence>
<dbReference type="InterPro" id="IPR000795">
    <property type="entry name" value="T_Tr_GTP-bd_dom"/>
</dbReference>
<dbReference type="CDD" id="cd04169">
    <property type="entry name" value="RF3"/>
    <property type="match status" value="1"/>
</dbReference>
<dbReference type="EMBL" id="JAUSTP010000002">
    <property type="protein sequence ID" value="MDQ0188708.1"/>
    <property type="molecule type" value="Genomic_DNA"/>
</dbReference>
<dbReference type="InterPro" id="IPR041732">
    <property type="entry name" value="RF3_GTP-bd"/>
</dbReference>
<proteinExistence type="inferred from homology"/>
<dbReference type="Gene3D" id="3.40.50.300">
    <property type="entry name" value="P-loop containing nucleotide triphosphate hydrolases"/>
    <property type="match status" value="1"/>
</dbReference>
<protein>
    <recommendedName>
        <fullName evidence="7 8">Peptide chain release factor 3</fullName>
        <shortName evidence="7">RF-3</shortName>
    </recommendedName>
</protein>
<dbReference type="PROSITE" id="PS00301">
    <property type="entry name" value="G_TR_1"/>
    <property type="match status" value="1"/>
</dbReference>
<dbReference type="NCBIfam" id="TIGR00231">
    <property type="entry name" value="small_GTP"/>
    <property type="match status" value="1"/>
</dbReference>
<dbReference type="InterPro" id="IPR035647">
    <property type="entry name" value="EFG_III/V"/>
</dbReference>
<dbReference type="SUPFAM" id="SSF50447">
    <property type="entry name" value="Translation proteins"/>
    <property type="match status" value="1"/>
</dbReference>
<dbReference type="InterPro" id="IPR027417">
    <property type="entry name" value="P-loop_NTPase"/>
</dbReference>
<dbReference type="Pfam" id="PF00009">
    <property type="entry name" value="GTP_EFTU"/>
    <property type="match status" value="1"/>
</dbReference>
<comment type="subcellular location">
    <subcellularLocation>
        <location evidence="1 7">Cytoplasm</location>
    </subcellularLocation>
</comment>
<dbReference type="InterPro" id="IPR038467">
    <property type="entry name" value="RF3_dom_3_sf"/>
</dbReference>
<dbReference type="Pfam" id="PF16658">
    <property type="entry name" value="RF3_C"/>
    <property type="match status" value="1"/>
</dbReference>
<sequence>MTESDNHIVAEANRRRTFAIISHPDAGKTTLTEALLLLGGAIREAGLVKGKQSRRAATSDWMEIERQRGISVTSTVLQFPYQGRHLNILDTPGHEDFSDDTYRTLTAADSVVMLIDAAKGVEPQTIKLFQVCRLRQIPIYTFINKMDRESRDPLDLLKELEDVLGIRSYPMTWPVGAGGDFQGVYHRQRQVFEHFRGRQEEAEVLQVSGVDDARLSDILGAAAAEKLLEDVELLDVAGEAFDLDRINRGDLTPVFFGSALAHFGVQSFLNDFVQLAPNPTPRKRLDGTVMPTDAPFSGFIFKIQANMNPAHRDRVAFLRICSGKFERGMSVHHVRLNRPLNLSQSQQFFAQDRTTVEEAFPGDIVGLHDPGLFQIGDTLSAGEKFQFEPLPQFSPEHFARVTAADTLKHKQFQKGLQQLSEEGAIQLFRMANRTEDLIIGVVGRLQFEVFEHRLRAEYGAEPVLSHLPYKYARWLAETPVDALNYDHASCMIVRDQQQHLVMLFSDDFALRWVSEKNPQVRLYETSYGLTRVESVE</sequence>
<dbReference type="Gene3D" id="2.40.30.10">
    <property type="entry name" value="Translation factors"/>
    <property type="match status" value="1"/>
</dbReference>
<comment type="similarity">
    <text evidence="2 7">Belongs to the TRAFAC class translation factor GTPase superfamily. Classic translation factor GTPase family. PrfC subfamily.</text>
</comment>
<feature type="binding site" evidence="7">
    <location>
        <begin position="22"/>
        <end position="29"/>
    </location>
    <ligand>
        <name>GTP</name>
        <dbReference type="ChEBI" id="CHEBI:37565"/>
    </ligand>
</feature>
<dbReference type="InterPro" id="IPR031157">
    <property type="entry name" value="G_TR_CS"/>
</dbReference>
<evidence type="ECO:0000259" key="9">
    <source>
        <dbReference type="PROSITE" id="PS51722"/>
    </source>
</evidence>
<evidence type="ECO:0000256" key="3">
    <source>
        <dbReference type="ARBA" id="ARBA00022490"/>
    </source>
</evidence>
<dbReference type="InterPro" id="IPR005225">
    <property type="entry name" value="Small_GTP-bd"/>
</dbReference>
<evidence type="ECO:0000256" key="6">
    <source>
        <dbReference type="ARBA" id="ARBA00023134"/>
    </source>
</evidence>
<evidence type="ECO:0000256" key="1">
    <source>
        <dbReference type="ARBA" id="ARBA00004496"/>
    </source>
</evidence>
<dbReference type="Proteomes" id="UP001232973">
    <property type="component" value="Unassembled WGS sequence"/>
</dbReference>
<dbReference type="NCBIfam" id="NF001964">
    <property type="entry name" value="PRK00741.1"/>
    <property type="match status" value="1"/>
</dbReference>
<dbReference type="InterPro" id="IPR009000">
    <property type="entry name" value="Transl_B-barrel_sf"/>
</dbReference>
<dbReference type="PRINTS" id="PR00315">
    <property type="entry name" value="ELONGATNFCT"/>
</dbReference>
<comment type="function">
    <text evidence="7">Increases the formation of ribosomal termination complexes and stimulates activities of RF-1 and RF-2. It binds guanine nucleotides and has strong preference for UGA stop codons. It may interact directly with the ribosome. The stimulation of RF-1 and RF-2 is significantly reduced by GTP and GDP, but not by GMP.</text>
</comment>
<dbReference type="InterPro" id="IPR004548">
    <property type="entry name" value="PrfC"/>
</dbReference>
<evidence type="ECO:0000256" key="4">
    <source>
        <dbReference type="ARBA" id="ARBA00022741"/>
    </source>
</evidence>
<evidence type="ECO:0000256" key="7">
    <source>
        <dbReference type="HAMAP-Rule" id="MF_00072"/>
    </source>
</evidence>
<reference evidence="10 11" key="1">
    <citation type="submission" date="2023-07" db="EMBL/GenBank/DDBJ databases">
        <title>Genomic Encyclopedia of Type Strains, Phase IV (KMG-IV): sequencing the most valuable type-strain genomes for metagenomic binning, comparative biology and taxonomic classification.</title>
        <authorList>
            <person name="Goeker M."/>
        </authorList>
    </citation>
    <scope>NUCLEOTIDE SEQUENCE [LARGE SCALE GENOMIC DNA]</scope>
    <source>
        <strain evidence="10 11">DSM 4006</strain>
    </source>
</reference>
<dbReference type="CDD" id="cd03689">
    <property type="entry name" value="RF3_II"/>
    <property type="match status" value="1"/>
</dbReference>
<accession>A0ABT9XEI8</accession>
<keyword evidence="3 7" id="KW-0963">Cytoplasm</keyword>
<feature type="binding site" evidence="7">
    <location>
        <begin position="90"/>
        <end position="94"/>
    </location>
    <ligand>
        <name>GTP</name>
        <dbReference type="ChEBI" id="CHEBI:37565"/>
    </ligand>
</feature>
<evidence type="ECO:0000313" key="10">
    <source>
        <dbReference type="EMBL" id="MDQ0188708.1"/>
    </source>
</evidence>
<dbReference type="PANTHER" id="PTHR43556:SF2">
    <property type="entry name" value="PEPTIDE CHAIN RELEASE FACTOR RF3"/>
    <property type="match status" value="1"/>
</dbReference>
<dbReference type="InterPro" id="IPR032090">
    <property type="entry name" value="RF3_C"/>
</dbReference>
<dbReference type="RefSeq" id="WP_274455308.1">
    <property type="nucleotide sequence ID" value="NZ_CP067097.1"/>
</dbReference>
<evidence type="ECO:0000256" key="5">
    <source>
        <dbReference type="ARBA" id="ARBA00022917"/>
    </source>
</evidence>
<keyword evidence="4 7" id="KW-0547">Nucleotide-binding</keyword>
<feature type="binding site" evidence="7">
    <location>
        <begin position="144"/>
        <end position="147"/>
    </location>
    <ligand>
        <name>GTP</name>
        <dbReference type="ChEBI" id="CHEBI:37565"/>
    </ligand>
</feature>
<name>A0ABT9XEI8_9BACL</name>
<evidence type="ECO:0000313" key="11">
    <source>
        <dbReference type="Proteomes" id="UP001232973"/>
    </source>
</evidence>
<dbReference type="Pfam" id="PF22042">
    <property type="entry name" value="EF-G_D2"/>
    <property type="match status" value="1"/>
</dbReference>
<dbReference type="HAMAP" id="MF_00072">
    <property type="entry name" value="Rel_fac_3"/>
    <property type="match status" value="1"/>
</dbReference>
<dbReference type="Gene3D" id="3.30.70.3280">
    <property type="entry name" value="Peptide chain release factor 3, domain III"/>
    <property type="match status" value="1"/>
</dbReference>
<comment type="caution">
    <text evidence="10">The sequence shown here is derived from an EMBL/GenBank/DDBJ whole genome shotgun (WGS) entry which is preliminary data.</text>
</comment>
<dbReference type="PROSITE" id="PS51722">
    <property type="entry name" value="G_TR_2"/>
    <property type="match status" value="1"/>
</dbReference>
<dbReference type="InterPro" id="IPR053905">
    <property type="entry name" value="EF-G-like_DII"/>
</dbReference>
<keyword evidence="11" id="KW-1185">Reference proteome</keyword>
<dbReference type="SUPFAM" id="SSF52540">
    <property type="entry name" value="P-loop containing nucleoside triphosphate hydrolases"/>
    <property type="match status" value="1"/>
</dbReference>
<dbReference type="PANTHER" id="PTHR43556">
    <property type="entry name" value="PEPTIDE CHAIN RELEASE FACTOR RF3"/>
    <property type="match status" value="1"/>
</dbReference>